<feature type="transmembrane region" description="Helical" evidence="9">
    <location>
        <begin position="69"/>
        <end position="89"/>
    </location>
</feature>
<gene>
    <name evidence="11" type="ORF">SAMN05421866_2361</name>
</gene>
<proteinExistence type="inferred from homology"/>
<keyword evidence="5 8" id="KW-0812">Transmembrane</keyword>
<sequence length="427" mass="47069">MDNFVNFFSFNDPNVRYVVLGSILLSVSAAIVGSFIVLKKKSLVGDAVSHSVLPGICAAFLFAGTKNTSLMLVGAFISGWLSLVTIDYITAKSKIKKDAAIGLVLSVFFALGIVLMTYIQQSGNAAQSGMDRFIFGKAATLIGSDLITFSVIAVVLIAVTLAFFKEFTIIAFDEHYAEVLGLPVRKLDLLLTSLTVLAVVSGITAVGVVLMAAMLITPAAAARYWTHNIRRMVLFAAIFGAVSGLAGAYISYIAPAMPTGPWMVVVSSLIAFFSFFFAPLGVVPKTLKRNKNSRTMMDENILKLFYQISEKGDNFKMKRTVEELLAFKKMQPTQLKSGMKRLNRQGLLDYSNQQAQLTETGLVKAKKIVRLHRLWELYLTNFMEIAPDHVHDNAEEMEHYITPELEKQLEKYLDNPETDPHGTVIPK</sequence>
<dbReference type="STRING" id="421058.SAMN05421866_2361"/>
<dbReference type="EMBL" id="FQWT01000003">
    <property type="protein sequence ID" value="SHH24706.1"/>
    <property type="molecule type" value="Genomic_DNA"/>
</dbReference>
<dbReference type="InterPro" id="IPR022689">
    <property type="entry name" value="Iron_dep_repressor"/>
</dbReference>
<evidence type="ECO:0000256" key="5">
    <source>
        <dbReference type="ARBA" id="ARBA00022692"/>
    </source>
</evidence>
<dbReference type="Pfam" id="PF00950">
    <property type="entry name" value="ABC-3"/>
    <property type="match status" value="1"/>
</dbReference>
<dbReference type="SUPFAM" id="SSF81345">
    <property type="entry name" value="ABC transporter involved in vitamin B12 uptake, BtuC"/>
    <property type="match status" value="1"/>
</dbReference>
<dbReference type="SMART" id="SM00529">
    <property type="entry name" value="HTH_DTXR"/>
    <property type="match status" value="1"/>
</dbReference>
<dbReference type="Proteomes" id="UP000184047">
    <property type="component" value="Unassembled WGS sequence"/>
</dbReference>
<dbReference type="AlphaFoldDB" id="A0A1M5RF48"/>
<evidence type="ECO:0000256" key="1">
    <source>
        <dbReference type="ARBA" id="ARBA00004651"/>
    </source>
</evidence>
<dbReference type="SUPFAM" id="SSF47979">
    <property type="entry name" value="Iron-dependent repressor protein, dimerization domain"/>
    <property type="match status" value="1"/>
</dbReference>
<dbReference type="GO" id="GO:0055085">
    <property type="term" value="P:transmembrane transport"/>
    <property type="evidence" value="ECO:0007669"/>
    <property type="project" value="InterPro"/>
</dbReference>
<evidence type="ECO:0000256" key="9">
    <source>
        <dbReference type="SAM" id="Phobius"/>
    </source>
</evidence>
<name>A0A1M5RF48_9FLAO</name>
<feature type="transmembrane region" description="Helical" evidence="9">
    <location>
        <begin position="139"/>
        <end position="164"/>
    </location>
</feature>
<feature type="domain" description="Iron dependent repressor metal binding and dimerisation" evidence="10">
    <location>
        <begin position="358"/>
        <end position="427"/>
    </location>
</feature>
<evidence type="ECO:0000256" key="3">
    <source>
        <dbReference type="ARBA" id="ARBA00022448"/>
    </source>
</evidence>
<feature type="transmembrane region" description="Helical" evidence="9">
    <location>
        <begin position="232"/>
        <end position="254"/>
    </location>
</feature>
<evidence type="ECO:0000256" key="7">
    <source>
        <dbReference type="ARBA" id="ARBA00023136"/>
    </source>
</evidence>
<dbReference type="PANTHER" id="PTHR30477:SF3">
    <property type="entry name" value="METAL TRANSPORT SYSTEM MEMBRANE PROTEIN CT_069-RELATED"/>
    <property type="match status" value="1"/>
</dbReference>
<dbReference type="InterPro" id="IPR036388">
    <property type="entry name" value="WH-like_DNA-bd_sf"/>
</dbReference>
<protein>
    <submittedName>
        <fullName evidence="11">Manganese/zinc/iron transport system permease protein</fullName>
    </submittedName>
</protein>
<keyword evidence="12" id="KW-1185">Reference proteome</keyword>
<feature type="transmembrane region" description="Helical" evidence="9">
    <location>
        <begin position="15"/>
        <end position="38"/>
    </location>
</feature>
<evidence type="ECO:0000256" key="8">
    <source>
        <dbReference type="RuleBase" id="RU003943"/>
    </source>
</evidence>
<dbReference type="FunFam" id="1.10.3470.10:FF:000003">
    <property type="entry name" value="Iron ABC transporter permease SitD"/>
    <property type="match status" value="1"/>
</dbReference>
<dbReference type="CDD" id="cd06550">
    <property type="entry name" value="TM_ABC_iron-siderophores_like"/>
    <property type="match status" value="1"/>
</dbReference>
<dbReference type="GO" id="GO:0003700">
    <property type="term" value="F:DNA-binding transcription factor activity"/>
    <property type="evidence" value="ECO:0007669"/>
    <property type="project" value="InterPro"/>
</dbReference>
<dbReference type="InterPro" id="IPR001367">
    <property type="entry name" value="Fe_dep_repressor"/>
</dbReference>
<dbReference type="GO" id="GO:0046914">
    <property type="term" value="F:transition metal ion binding"/>
    <property type="evidence" value="ECO:0007669"/>
    <property type="project" value="InterPro"/>
</dbReference>
<dbReference type="InterPro" id="IPR036421">
    <property type="entry name" value="Fe_dep_repressor_sf"/>
</dbReference>
<organism evidence="11 12">
    <name type="scientific">Chryseobacterium oranimense</name>
    <dbReference type="NCBI Taxonomy" id="421058"/>
    <lineage>
        <taxon>Bacteria</taxon>
        <taxon>Pseudomonadati</taxon>
        <taxon>Bacteroidota</taxon>
        <taxon>Flavobacteriia</taxon>
        <taxon>Flavobacteriales</taxon>
        <taxon>Weeksellaceae</taxon>
        <taxon>Chryseobacterium group</taxon>
        <taxon>Chryseobacterium</taxon>
    </lineage>
</organism>
<comment type="similarity">
    <text evidence="2 8">Belongs to the ABC-3 integral membrane protein family.</text>
</comment>
<evidence type="ECO:0000259" key="10">
    <source>
        <dbReference type="Pfam" id="PF02742"/>
    </source>
</evidence>
<evidence type="ECO:0000313" key="12">
    <source>
        <dbReference type="Proteomes" id="UP000184047"/>
    </source>
</evidence>
<feature type="transmembrane region" description="Helical" evidence="9">
    <location>
        <begin position="101"/>
        <end position="119"/>
    </location>
</feature>
<evidence type="ECO:0000256" key="4">
    <source>
        <dbReference type="ARBA" id="ARBA00022475"/>
    </source>
</evidence>
<keyword evidence="6 9" id="KW-1133">Transmembrane helix</keyword>
<accession>A0A1M5RF48</accession>
<dbReference type="InterPro" id="IPR001626">
    <property type="entry name" value="ABC_TroCD"/>
</dbReference>
<dbReference type="Pfam" id="PF02742">
    <property type="entry name" value="Fe_dep_repr_C"/>
    <property type="match status" value="1"/>
</dbReference>
<keyword evidence="3 8" id="KW-0813">Transport</keyword>
<dbReference type="GO" id="GO:0071281">
    <property type="term" value="P:cellular response to iron ion"/>
    <property type="evidence" value="ECO:0007669"/>
    <property type="project" value="UniProtKB-ARBA"/>
</dbReference>
<dbReference type="OrthoDB" id="9788905at2"/>
<keyword evidence="4" id="KW-1003">Cell membrane</keyword>
<dbReference type="Gene3D" id="1.10.10.10">
    <property type="entry name" value="Winged helix-like DNA-binding domain superfamily/Winged helix DNA-binding domain"/>
    <property type="match status" value="1"/>
</dbReference>
<feature type="transmembrane region" description="Helical" evidence="9">
    <location>
        <begin position="260"/>
        <end position="283"/>
    </location>
</feature>
<dbReference type="GO" id="GO:0046983">
    <property type="term" value="F:protein dimerization activity"/>
    <property type="evidence" value="ECO:0007669"/>
    <property type="project" value="InterPro"/>
</dbReference>
<dbReference type="PANTHER" id="PTHR30477">
    <property type="entry name" value="ABC-TRANSPORTER METAL-BINDING PROTEIN"/>
    <property type="match status" value="1"/>
</dbReference>
<dbReference type="InterPro" id="IPR037294">
    <property type="entry name" value="ABC_BtuC-like"/>
</dbReference>
<dbReference type="GO" id="GO:0043190">
    <property type="term" value="C:ATP-binding cassette (ABC) transporter complex"/>
    <property type="evidence" value="ECO:0007669"/>
    <property type="project" value="InterPro"/>
</dbReference>
<dbReference type="Gene3D" id="1.10.3470.10">
    <property type="entry name" value="ABC transporter involved in vitamin B12 uptake, BtuC"/>
    <property type="match status" value="1"/>
</dbReference>
<comment type="subcellular location">
    <subcellularLocation>
        <location evidence="1 8">Cell membrane</location>
        <topology evidence="1 8">Multi-pass membrane protein</topology>
    </subcellularLocation>
</comment>
<reference evidence="12" key="1">
    <citation type="submission" date="2016-11" db="EMBL/GenBank/DDBJ databases">
        <authorList>
            <person name="Varghese N."/>
            <person name="Submissions S."/>
        </authorList>
    </citation>
    <scope>NUCLEOTIDE SEQUENCE [LARGE SCALE GENOMIC DNA]</scope>
    <source>
        <strain evidence="12">DSM 19055</strain>
    </source>
</reference>
<evidence type="ECO:0000256" key="2">
    <source>
        <dbReference type="ARBA" id="ARBA00008034"/>
    </source>
</evidence>
<evidence type="ECO:0000256" key="6">
    <source>
        <dbReference type="ARBA" id="ARBA00022989"/>
    </source>
</evidence>
<evidence type="ECO:0000313" key="11">
    <source>
        <dbReference type="EMBL" id="SHH24706.1"/>
    </source>
</evidence>
<dbReference type="GO" id="GO:0010043">
    <property type="term" value="P:response to zinc ion"/>
    <property type="evidence" value="ECO:0007669"/>
    <property type="project" value="TreeGrafter"/>
</dbReference>
<keyword evidence="7 9" id="KW-0472">Membrane</keyword>